<dbReference type="PANTHER" id="PTHR38600">
    <property type="entry name" value="TRANSCRIPTIONAL REGULATORY PROTEIN"/>
    <property type="match status" value="1"/>
</dbReference>
<dbReference type="HOGENOM" id="CLU_2410001_0_0_3"/>
<organism evidence="1 2">
    <name type="scientific">Moorena producens 3L</name>
    <dbReference type="NCBI Taxonomy" id="489825"/>
    <lineage>
        <taxon>Bacteria</taxon>
        <taxon>Bacillati</taxon>
        <taxon>Cyanobacteriota</taxon>
        <taxon>Cyanophyceae</taxon>
        <taxon>Coleofasciculales</taxon>
        <taxon>Coleofasciculaceae</taxon>
        <taxon>Moorena</taxon>
    </lineage>
</organism>
<dbReference type="InterPro" id="IPR036388">
    <property type="entry name" value="WH-like_DNA-bd_sf"/>
</dbReference>
<sequence>MMPTQQTSTKRDILQYLLKQDRARAQELATAIGVSPQAIRRHLKELEAEGLIEYKSVQLAWGVLNISITSLTKDAIAFPIITESFPFPCSIP</sequence>
<proteinExistence type="predicted"/>
<dbReference type="Pfam" id="PF13412">
    <property type="entry name" value="HTH_24"/>
    <property type="match status" value="1"/>
</dbReference>
<gene>
    <name evidence="1" type="ORF">LYNGBM3L_42610</name>
</gene>
<protein>
    <submittedName>
        <fullName evidence="1">Bacterial regulatory protein, arsR family</fullName>
    </submittedName>
</protein>
<dbReference type="SUPFAM" id="SSF46785">
    <property type="entry name" value="Winged helix' DNA-binding domain"/>
    <property type="match status" value="1"/>
</dbReference>
<evidence type="ECO:0000313" key="1">
    <source>
        <dbReference type="EMBL" id="EGJ31050.1"/>
    </source>
</evidence>
<dbReference type="Gene3D" id="1.10.10.10">
    <property type="entry name" value="Winged helix-like DNA-binding domain superfamily/Winged helix DNA-binding domain"/>
    <property type="match status" value="1"/>
</dbReference>
<name>F4XW65_9CYAN</name>
<accession>F4XW65</accession>
<dbReference type="Proteomes" id="UP000003959">
    <property type="component" value="Unassembled WGS sequence"/>
</dbReference>
<dbReference type="AlphaFoldDB" id="F4XW65"/>
<dbReference type="InterPro" id="IPR000485">
    <property type="entry name" value="AsnC-type_HTH_dom"/>
</dbReference>
<keyword evidence="2" id="KW-1185">Reference proteome</keyword>
<dbReference type="EMBL" id="GL890942">
    <property type="protein sequence ID" value="EGJ31050.1"/>
    <property type="molecule type" value="Genomic_DNA"/>
</dbReference>
<dbReference type="eggNOG" id="COG2345">
    <property type="taxonomic scope" value="Bacteria"/>
</dbReference>
<dbReference type="InterPro" id="IPR036390">
    <property type="entry name" value="WH_DNA-bd_sf"/>
</dbReference>
<reference evidence="2" key="1">
    <citation type="journal article" date="2011" name="Proc. Natl. Acad. Sci. U.S.A.">
        <title>Genomic insights into the physiology and ecology of the marine filamentous cyanobacterium Lyngbya majuscula.</title>
        <authorList>
            <person name="Jones A.C."/>
            <person name="Monroe E.A."/>
            <person name="Podell S."/>
            <person name="Hess W.R."/>
            <person name="Klages S."/>
            <person name="Esquenazi E."/>
            <person name="Niessen S."/>
            <person name="Hoover H."/>
            <person name="Rothmann M."/>
            <person name="Lasken R.S."/>
            <person name="Yates J.R.III."/>
            <person name="Reinhardt R."/>
            <person name="Kube M."/>
            <person name="Burkart M.D."/>
            <person name="Allen E.E."/>
            <person name="Dorrestein P.C."/>
            <person name="Gerwick W.H."/>
            <person name="Gerwick L."/>
        </authorList>
    </citation>
    <scope>NUCLEOTIDE SEQUENCE [LARGE SCALE GENOMIC DNA]</scope>
    <source>
        <strain evidence="2">3L</strain>
    </source>
</reference>
<dbReference type="InterPro" id="IPR011991">
    <property type="entry name" value="ArsR-like_HTH"/>
</dbReference>
<dbReference type="GO" id="GO:0043565">
    <property type="term" value="F:sequence-specific DNA binding"/>
    <property type="evidence" value="ECO:0007669"/>
    <property type="project" value="InterPro"/>
</dbReference>
<dbReference type="PANTHER" id="PTHR38600:SF2">
    <property type="entry name" value="SLL0088 PROTEIN"/>
    <property type="match status" value="1"/>
</dbReference>
<dbReference type="CDD" id="cd00090">
    <property type="entry name" value="HTH_ARSR"/>
    <property type="match status" value="1"/>
</dbReference>
<evidence type="ECO:0000313" key="2">
    <source>
        <dbReference type="Proteomes" id="UP000003959"/>
    </source>
</evidence>
<dbReference type="PRINTS" id="PR00033">
    <property type="entry name" value="HTHASNC"/>
</dbReference>